<dbReference type="HOGENOM" id="CLU_895447_0_0_1"/>
<keyword evidence="6" id="KW-1185">Reference proteome</keyword>
<dbReference type="AlphaFoldDB" id="D8S4G1"/>
<dbReference type="EMBL" id="GL377601">
    <property type="protein sequence ID" value="EFJ20743.1"/>
    <property type="molecule type" value="Genomic_DNA"/>
</dbReference>
<proteinExistence type="inferred from homology"/>
<organism evidence="6">
    <name type="scientific">Selaginella moellendorffii</name>
    <name type="common">Spikemoss</name>
    <dbReference type="NCBI Taxonomy" id="88036"/>
    <lineage>
        <taxon>Eukaryota</taxon>
        <taxon>Viridiplantae</taxon>
        <taxon>Streptophyta</taxon>
        <taxon>Embryophyta</taxon>
        <taxon>Tracheophyta</taxon>
        <taxon>Lycopodiopsida</taxon>
        <taxon>Selaginellales</taxon>
        <taxon>Selaginellaceae</taxon>
        <taxon>Selaginella</taxon>
    </lineage>
</organism>
<reference evidence="5 6" key="1">
    <citation type="journal article" date="2011" name="Science">
        <title>The Selaginella genome identifies genetic changes associated with the evolution of vascular plants.</title>
        <authorList>
            <person name="Banks J.A."/>
            <person name="Nishiyama T."/>
            <person name="Hasebe M."/>
            <person name="Bowman J.L."/>
            <person name="Gribskov M."/>
            <person name="dePamphilis C."/>
            <person name="Albert V.A."/>
            <person name="Aono N."/>
            <person name="Aoyama T."/>
            <person name="Ambrose B.A."/>
            <person name="Ashton N.W."/>
            <person name="Axtell M.J."/>
            <person name="Barker E."/>
            <person name="Barker M.S."/>
            <person name="Bennetzen J.L."/>
            <person name="Bonawitz N.D."/>
            <person name="Chapple C."/>
            <person name="Cheng C."/>
            <person name="Correa L.G."/>
            <person name="Dacre M."/>
            <person name="DeBarry J."/>
            <person name="Dreyer I."/>
            <person name="Elias M."/>
            <person name="Engstrom E.M."/>
            <person name="Estelle M."/>
            <person name="Feng L."/>
            <person name="Finet C."/>
            <person name="Floyd S.K."/>
            <person name="Frommer W.B."/>
            <person name="Fujita T."/>
            <person name="Gramzow L."/>
            <person name="Gutensohn M."/>
            <person name="Harholt J."/>
            <person name="Hattori M."/>
            <person name="Heyl A."/>
            <person name="Hirai T."/>
            <person name="Hiwatashi Y."/>
            <person name="Ishikawa M."/>
            <person name="Iwata M."/>
            <person name="Karol K.G."/>
            <person name="Koehler B."/>
            <person name="Kolukisaoglu U."/>
            <person name="Kubo M."/>
            <person name="Kurata T."/>
            <person name="Lalonde S."/>
            <person name="Li K."/>
            <person name="Li Y."/>
            <person name="Litt A."/>
            <person name="Lyons E."/>
            <person name="Manning G."/>
            <person name="Maruyama T."/>
            <person name="Michael T.P."/>
            <person name="Mikami K."/>
            <person name="Miyazaki S."/>
            <person name="Morinaga S."/>
            <person name="Murata T."/>
            <person name="Mueller-Roeber B."/>
            <person name="Nelson D.R."/>
            <person name="Obara M."/>
            <person name="Oguri Y."/>
            <person name="Olmstead R.G."/>
            <person name="Onodera N."/>
            <person name="Petersen B.L."/>
            <person name="Pils B."/>
            <person name="Prigge M."/>
            <person name="Rensing S.A."/>
            <person name="Riano-Pachon D.M."/>
            <person name="Roberts A.W."/>
            <person name="Sato Y."/>
            <person name="Scheller H.V."/>
            <person name="Schulz B."/>
            <person name="Schulz C."/>
            <person name="Shakirov E.V."/>
            <person name="Shibagaki N."/>
            <person name="Shinohara N."/>
            <person name="Shippen D.E."/>
            <person name="Soerensen I."/>
            <person name="Sotooka R."/>
            <person name="Sugimoto N."/>
            <person name="Sugita M."/>
            <person name="Sumikawa N."/>
            <person name="Tanurdzic M."/>
            <person name="Theissen G."/>
            <person name="Ulvskov P."/>
            <person name="Wakazuki S."/>
            <person name="Weng J.K."/>
            <person name="Willats W.W."/>
            <person name="Wipf D."/>
            <person name="Wolf P.G."/>
            <person name="Yang L."/>
            <person name="Zimmer A.D."/>
            <person name="Zhu Q."/>
            <person name="Mitros T."/>
            <person name="Hellsten U."/>
            <person name="Loque D."/>
            <person name="Otillar R."/>
            <person name="Salamov A."/>
            <person name="Schmutz J."/>
            <person name="Shapiro H."/>
            <person name="Lindquist E."/>
            <person name="Lucas S."/>
            <person name="Rokhsar D."/>
            <person name="Grigoriev I.V."/>
        </authorList>
    </citation>
    <scope>NUCLEOTIDE SEQUENCE [LARGE SCALE GENOMIC DNA]</scope>
</reference>
<dbReference type="Pfam" id="PF02234">
    <property type="entry name" value="CDI"/>
    <property type="match status" value="1"/>
</dbReference>
<protein>
    <submittedName>
        <fullName evidence="5">Uncharacterized protein KRP2-2</fullName>
    </submittedName>
</protein>
<feature type="compositionally biased region" description="Basic and acidic residues" evidence="3">
    <location>
        <begin position="116"/>
        <end position="125"/>
    </location>
</feature>
<dbReference type="GO" id="GO:0051726">
    <property type="term" value="P:regulation of cell cycle"/>
    <property type="evidence" value="ECO:0007669"/>
    <property type="project" value="InterPro"/>
</dbReference>
<dbReference type="GeneID" id="9658199"/>
<accession>D8S4G1</accession>
<evidence type="ECO:0000313" key="6">
    <source>
        <dbReference type="Proteomes" id="UP000001514"/>
    </source>
</evidence>
<keyword evidence="2" id="KW-0649">Protein kinase inhibitor</keyword>
<dbReference type="OrthoDB" id="9940972at2759"/>
<dbReference type="KEGG" id="smo:SELMODRAFT_451516"/>
<dbReference type="InterPro" id="IPR044275">
    <property type="entry name" value="KRP"/>
</dbReference>
<dbReference type="Gene3D" id="4.10.365.10">
    <property type="entry name" value="p27"/>
    <property type="match status" value="1"/>
</dbReference>
<dbReference type="GO" id="GO:0045740">
    <property type="term" value="P:positive regulation of DNA replication"/>
    <property type="evidence" value="ECO:0000318"/>
    <property type="project" value="GO_Central"/>
</dbReference>
<dbReference type="InParanoid" id="D8S4G1"/>
<evidence type="ECO:0000256" key="1">
    <source>
        <dbReference type="ARBA" id="ARBA00010274"/>
    </source>
</evidence>
<dbReference type="PANTHER" id="PTHR46776">
    <property type="entry name" value="CYCLIN-DEPENDENT KINASE INHIBITOR 4-RELATED"/>
    <property type="match status" value="1"/>
</dbReference>
<dbReference type="InterPro" id="IPR044898">
    <property type="entry name" value="CDI_dom_sf"/>
</dbReference>
<evidence type="ECO:0000313" key="5">
    <source>
        <dbReference type="EMBL" id="EFJ20743.1"/>
    </source>
</evidence>
<sequence length="311" mass="34225">MGKFLRKRRRADVAVLEGCLGVRTRATKSAACKSVSSMKKEDESGGQEAWNPRPDQENSQKEELHDPCEEPTMTVDSSSVQESRKAMVVVEEEEEEEEEDEELGRAKRSSSNSSPHLRESHSDSCLRSRIVPIGVAHSRSNSASFSYDQAATLMDHPRVEEAAEAIDLRSSSLVDNSTPEASTTITTKEVEPSSCCGDNTIVLFASQTSSVSCQDGASVPASVVELKPQPCSSGSRLTARRPRSGADCGPAWRHRVAASAPTRDEIEEFFAGVEEKDDSSKRFVDKYNFDVFNDVPLSGRFEWVQFHPRCS</sequence>
<dbReference type="Gramene" id="EFJ20743">
    <property type="protein sequence ID" value="EFJ20743"/>
    <property type="gene ID" value="SELMODRAFT_451516"/>
</dbReference>
<evidence type="ECO:0000259" key="4">
    <source>
        <dbReference type="Pfam" id="PF02234"/>
    </source>
</evidence>
<feature type="compositionally biased region" description="Basic and acidic residues" evidence="3">
    <location>
        <begin position="54"/>
        <end position="68"/>
    </location>
</feature>
<dbReference type="Proteomes" id="UP000001514">
    <property type="component" value="Unassembled WGS sequence"/>
</dbReference>
<dbReference type="FunCoup" id="D8S4G1">
    <property type="interactions" value="373"/>
</dbReference>
<feature type="compositionally biased region" description="Acidic residues" evidence="3">
    <location>
        <begin position="90"/>
        <end position="102"/>
    </location>
</feature>
<dbReference type="GO" id="GO:0004861">
    <property type="term" value="F:cyclin-dependent protein serine/threonine kinase inhibitor activity"/>
    <property type="evidence" value="ECO:0000318"/>
    <property type="project" value="GO_Central"/>
</dbReference>
<name>D8S4G1_SELML</name>
<feature type="domain" description="Cyclin-dependent kinase inhibitor" evidence="4">
    <location>
        <begin position="261"/>
        <end position="305"/>
    </location>
</feature>
<dbReference type="InterPro" id="IPR003175">
    <property type="entry name" value="CDI_dom"/>
</dbReference>
<evidence type="ECO:0000256" key="2">
    <source>
        <dbReference type="ARBA" id="ARBA00023013"/>
    </source>
</evidence>
<evidence type="ECO:0000256" key="3">
    <source>
        <dbReference type="SAM" id="MobiDB-lite"/>
    </source>
</evidence>
<feature type="region of interest" description="Disordered" evidence="3">
    <location>
        <begin position="27"/>
        <end position="125"/>
    </location>
</feature>
<gene>
    <name evidence="5" type="primary">KRP2-2</name>
    <name evidence="5" type="ORF">SELMODRAFT_451516</name>
</gene>
<comment type="similarity">
    <text evidence="1">Belongs to the CDI family. ICK/KRP subfamily.</text>
</comment>
<dbReference type="GO" id="GO:0005634">
    <property type="term" value="C:nucleus"/>
    <property type="evidence" value="ECO:0000318"/>
    <property type="project" value="GO_Central"/>
</dbReference>
<dbReference type="eggNOG" id="ENOG502RZHP">
    <property type="taxonomic scope" value="Eukaryota"/>
</dbReference>